<sequence>MSHIATIDLLDEFRDAFIDDSLGLTVCFGIAEPGLFSRYLSGFLTLYLRNILRKFLVRPLPLSLANFYLDGATYRHFLRRFERLANFILVMFALDDRSDVDNVSGDFHPPSEPRHDLHTVRWPHRKMLP</sequence>
<reference evidence="1 2" key="1">
    <citation type="submission" date="2016-09" db="EMBL/GenBank/DDBJ databases">
        <title>The complete genome sequences of Rhizobium gallicum, symbiovars gallicum and phaseoli, symbionts associated to common bean (Phaseolus vulgaris).</title>
        <authorList>
            <person name="Bustos P."/>
            <person name="Santamaria R.I."/>
            <person name="Perez-Carrascal O.M."/>
            <person name="Juarez S."/>
            <person name="Lozano L."/>
            <person name="Martinez-Flores I."/>
            <person name="Martinez-Romero E."/>
            <person name="Cevallos M."/>
            <person name="Romero D."/>
            <person name="Davila G."/>
            <person name="Gonzalez V."/>
        </authorList>
    </citation>
    <scope>NUCLEOTIDE SEQUENCE [LARGE SCALE GENOMIC DNA]</scope>
    <source>
        <strain evidence="1 2">IE4872</strain>
    </source>
</reference>
<dbReference type="Proteomes" id="UP000184749">
    <property type="component" value="Chromosome"/>
</dbReference>
<evidence type="ECO:0000313" key="2">
    <source>
        <dbReference type="Proteomes" id="UP000184749"/>
    </source>
</evidence>
<dbReference type="EMBL" id="CP017101">
    <property type="protein sequence ID" value="APO67249.1"/>
    <property type="molecule type" value="Genomic_DNA"/>
</dbReference>
<name>A0A1L5NHC4_9HYPH</name>
<dbReference type="AlphaFoldDB" id="A0A1L5NHC4"/>
<proteinExistence type="predicted"/>
<gene>
    <name evidence="1" type="ORF">IE4872_CH01607</name>
</gene>
<organism evidence="1 2">
    <name type="scientific">Rhizobium gallicum</name>
    <dbReference type="NCBI Taxonomy" id="56730"/>
    <lineage>
        <taxon>Bacteria</taxon>
        <taxon>Pseudomonadati</taxon>
        <taxon>Pseudomonadota</taxon>
        <taxon>Alphaproteobacteria</taxon>
        <taxon>Hyphomicrobiales</taxon>
        <taxon>Rhizobiaceae</taxon>
        <taxon>Rhizobium/Agrobacterium group</taxon>
        <taxon>Rhizobium</taxon>
    </lineage>
</organism>
<protein>
    <submittedName>
        <fullName evidence="1">Uncharacterized protein</fullName>
    </submittedName>
</protein>
<dbReference type="STRING" id="56730.IE4872_CH01607"/>
<evidence type="ECO:0000313" key="1">
    <source>
        <dbReference type="EMBL" id="APO67249.1"/>
    </source>
</evidence>
<accession>A0A1L5NHC4</accession>